<evidence type="ECO:0000256" key="6">
    <source>
        <dbReference type="ARBA" id="ARBA00023237"/>
    </source>
</evidence>
<dbReference type="GO" id="GO:1990281">
    <property type="term" value="C:efflux pump complex"/>
    <property type="evidence" value="ECO:0007669"/>
    <property type="project" value="TreeGrafter"/>
</dbReference>
<keyword evidence="2" id="KW-0813">Transport</keyword>
<comment type="subcellular location">
    <subcellularLocation>
        <location evidence="1">Cell outer membrane</location>
    </subcellularLocation>
</comment>
<keyword evidence="3" id="KW-1134">Transmembrane beta strand</keyword>
<comment type="caution">
    <text evidence="7">The sequence shown here is derived from an EMBL/GenBank/DDBJ whole genome shotgun (WGS) entry which is preliminary data.</text>
</comment>
<dbReference type="InterPro" id="IPR003423">
    <property type="entry name" value="OMP_efflux"/>
</dbReference>
<evidence type="ECO:0000256" key="1">
    <source>
        <dbReference type="ARBA" id="ARBA00004442"/>
    </source>
</evidence>
<evidence type="ECO:0000256" key="4">
    <source>
        <dbReference type="ARBA" id="ARBA00022692"/>
    </source>
</evidence>
<name>A0A1J5RN71_9ZZZZ</name>
<dbReference type="PANTHER" id="PTHR30026">
    <property type="entry name" value="OUTER MEMBRANE PROTEIN TOLC"/>
    <property type="match status" value="1"/>
</dbReference>
<reference evidence="7" key="1">
    <citation type="submission" date="2016-10" db="EMBL/GenBank/DDBJ databases">
        <title>Sequence of Gallionella enrichment culture.</title>
        <authorList>
            <person name="Poehlein A."/>
            <person name="Muehling M."/>
            <person name="Daniel R."/>
        </authorList>
    </citation>
    <scope>NUCLEOTIDE SEQUENCE</scope>
</reference>
<evidence type="ECO:0000256" key="3">
    <source>
        <dbReference type="ARBA" id="ARBA00022452"/>
    </source>
</evidence>
<gene>
    <name evidence="7" type="primary">ttgC_5</name>
    <name evidence="7" type="ORF">GALL_246390</name>
</gene>
<evidence type="ECO:0000256" key="5">
    <source>
        <dbReference type="ARBA" id="ARBA00023136"/>
    </source>
</evidence>
<accession>A0A1J5RN71</accession>
<evidence type="ECO:0000313" key="7">
    <source>
        <dbReference type="EMBL" id="OIQ93399.1"/>
    </source>
</evidence>
<dbReference type="Pfam" id="PF02321">
    <property type="entry name" value="OEP"/>
    <property type="match status" value="2"/>
</dbReference>
<protein>
    <submittedName>
        <fullName evidence="7">Toluene efflux pump outer membrane protein TtgC</fullName>
    </submittedName>
</protein>
<organism evidence="7">
    <name type="scientific">mine drainage metagenome</name>
    <dbReference type="NCBI Taxonomy" id="410659"/>
    <lineage>
        <taxon>unclassified sequences</taxon>
        <taxon>metagenomes</taxon>
        <taxon>ecological metagenomes</taxon>
    </lineage>
</organism>
<dbReference type="SUPFAM" id="SSF56954">
    <property type="entry name" value="Outer membrane efflux proteins (OEP)"/>
    <property type="match status" value="1"/>
</dbReference>
<dbReference type="AlphaFoldDB" id="A0A1J5RN71"/>
<dbReference type="EMBL" id="MLJW01000208">
    <property type="protein sequence ID" value="OIQ93399.1"/>
    <property type="molecule type" value="Genomic_DNA"/>
</dbReference>
<dbReference type="Gene3D" id="1.20.1600.10">
    <property type="entry name" value="Outer membrane efflux proteins (OEP)"/>
    <property type="match status" value="1"/>
</dbReference>
<dbReference type="GO" id="GO:0015288">
    <property type="term" value="F:porin activity"/>
    <property type="evidence" value="ECO:0007669"/>
    <property type="project" value="TreeGrafter"/>
</dbReference>
<dbReference type="InterPro" id="IPR051906">
    <property type="entry name" value="TolC-like"/>
</dbReference>
<keyword evidence="4" id="KW-0812">Transmembrane</keyword>
<dbReference type="GO" id="GO:0015562">
    <property type="term" value="F:efflux transmembrane transporter activity"/>
    <property type="evidence" value="ECO:0007669"/>
    <property type="project" value="InterPro"/>
</dbReference>
<dbReference type="GO" id="GO:0009279">
    <property type="term" value="C:cell outer membrane"/>
    <property type="evidence" value="ECO:0007669"/>
    <property type="project" value="UniProtKB-SubCell"/>
</dbReference>
<evidence type="ECO:0000256" key="2">
    <source>
        <dbReference type="ARBA" id="ARBA00022448"/>
    </source>
</evidence>
<sequence length="506" mass="54021">MLDAHGALPPPERITIRRGVLSMTDSATRRIGIGFLAWAVVFQGAASAMTLDFRQAVDIALRQNPELLAVQAQIAQAKAGVAQAEGARLPKITATVGATRTNDPLNVFGIKLSQRGATFNDFGAGQFNPAVPGVLNIAPDNLNEPSAVNNFSTRLEAQLPLYTGGKLQGYMQQARSMLLAAQSGDQAARQQIIAQALQAYDGVYTAQAFEGVAAKALEAAQSQVKMVDSLYKQGVVIKSDLLSAQVHLEDVKLQQQQAADMRAQAMDALHVVLGVPLAEPIELGPEVRVDMPPGQPDGWIGQALENNPQILALRHQIQAASGKVEVARSDLYPQVGALARFDTNDPTLGFGAHSYTIGAQLTWTLFDGGVARQGVDQAMAARMELRAKLQSAQNQLGMQIQDAYRNAVAAQNQFKTRELAVQQAEEAARIVTKRYADGVGTLVEMQGAQAQLDKARADLVLARNQINMQRAALRLAMGQLDLTGLQQVPAQPSMAAASAAFVPAQP</sequence>
<keyword evidence="6" id="KW-0998">Cell outer membrane</keyword>
<dbReference type="PANTHER" id="PTHR30026:SF21">
    <property type="entry name" value="SLR1270 PROTEIN"/>
    <property type="match status" value="1"/>
</dbReference>
<keyword evidence="5" id="KW-0472">Membrane</keyword>
<proteinExistence type="predicted"/>